<evidence type="ECO:0000313" key="4">
    <source>
        <dbReference type="Proteomes" id="UP000272400"/>
    </source>
</evidence>
<name>A0A3N1DCT9_9ACTN</name>
<dbReference type="AlphaFoldDB" id="A0A3N1DCT9"/>
<sequence length="63" mass="6735">MSTPDPTPAWRKSSRSDGSGACVELVERGSAIAIRDSKNPGNAHLTFGRTALRVLARGLRGER</sequence>
<feature type="domain" description="DUF397" evidence="2">
    <location>
        <begin position="9"/>
        <end position="60"/>
    </location>
</feature>
<reference evidence="3 4" key="1">
    <citation type="submission" date="2018-11" db="EMBL/GenBank/DDBJ databases">
        <title>Sequencing the genomes of 1000 actinobacteria strains.</title>
        <authorList>
            <person name="Klenk H.-P."/>
        </authorList>
    </citation>
    <scope>NUCLEOTIDE SEQUENCE [LARGE SCALE GENOMIC DNA]</scope>
    <source>
        <strain evidence="3 4">DSM 44254</strain>
    </source>
</reference>
<dbReference type="EMBL" id="RJKE01000001">
    <property type="protein sequence ID" value="ROO91331.1"/>
    <property type="molecule type" value="Genomic_DNA"/>
</dbReference>
<evidence type="ECO:0000259" key="2">
    <source>
        <dbReference type="Pfam" id="PF04149"/>
    </source>
</evidence>
<keyword evidence="4" id="KW-1185">Reference proteome</keyword>
<evidence type="ECO:0000256" key="1">
    <source>
        <dbReference type="SAM" id="MobiDB-lite"/>
    </source>
</evidence>
<dbReference type="Pfam" id="PF04149">
    <property type="entry name" value="DUF397"/>
    <property type="match status" value="1"/>
</dbReference>
<protein>
    <submittedName>
        <fullName evidence="3">Uncharacterized protein DUF397</fullName>
    </submittedName>
</protein>
<accession>A0A3N1DCT9</accession>
<proteinExistence type="predicted"/>
<evidence type="ECO:0000313" key="3">
    <source>
        <dbReference type="EMBL" id="ROO91331.1"/>
    </source>
</evidence>
<gene>
    <name evidence="3" type="ORF">EDD29_9085</name>
</gene>
<dbReference type="Proteomes" id="UP000272400">
    <property type="component" value="Unassembled WGS sequence"/>
</dbReference>
<comment type="caution">
    <text evidence="3">The sequence shown here is derived from an EMBL/GenBank/DDBJ whole genome shotgun (WGS) entry which is preliminary data.</text>
</comment>
<dbReference type="InterPro" id="IPR007278">
    <property type="entry name" value="DUF397"/>
</dbReference>
<feature type="region of interest" description="Disordered" evidence="1">
    <location>
        <begin position="1"/>
        <end position="21"/>
    </location>
</feature>
<organism evidence="3 4">
    <name type="scientific">Actinocorallia herbida</name>
    <dbReference type="NCBI Taxonomy" id="58109"/>
    <lineage>
        <taxon>Bacteria</taxon>
        <taxon>Bacillati</taxon>
        <taxon>Actinomycetota</taxon>
        <taxon>Actinomycetes</taxon>
        <taxon>Streptosporangiales</taxon>
        <taxon>Thermomonosporaceae</taxon>
        <taxon>Actinocorallia</taxon>
    </lineage>
</organism>
<dbReference type="RefSeq" id="WP_123670167.1">
    <property type="nucleotide sequence ID" value="NZ_RJKE01000001.1"/>
</dbReference>
<dbReference type="OrthoDB" id="3481959at2"/>